<evidence type="ECO:0000313" key="2">
    <source>
        <dbReference type="EMBL" id="PXA05629.1"/>
    </source>
</evidence>
<organism evidence="2 3">
    <name type="scientific">Coraliomargarita sinensis</name>
    <dbReference type="NCBI Taxonomy" id="2174842"/>
    <lineage>
        <taxon>Bacteria</taxon>
        <taxon>Pseudomonadati</taxon>
        <taxon>Verrucomicrobiota</taxon>
        <taxon>Opitutia</taxon>
        <taxon>Puniceicoccales</taxon>
        <taxon>Coraliomargaritaceae</taxon>
        <taxon>Coraliomargarita</taxon>
    </lineage>
</organism>
<comment type="caution">
    <text evidence="2">The sequence shown here is derived from an EMBL/GenBank/DDBJ whole genome shotgun (WGS) entry which is preliminary data.</text>
</comment>
<dbReference type="InterPro" id="IPR005565">
    <property type="entry name" value="Hemolysn_activator_HlyB_C"/>
</dbReference>
<protein>
    <recommendedName>
        <fullName evidence="1">Haemolysin activator HlyB C-terminal domain-containing protein</fullName>
    </recommendedName>
</protein>
<dbReference type="InParanoid" id="A0A317ZP44"/>
<evidence type="ECO:0000313" key="3">
    <source>
        <dbReference type="Proteomes" id="UP000247099"/>
    </source>
</evidence>
<dbReference type="Pfam" id="PF03865">
    <property type="entry name" value="ShlB"/>
    <property type="match status" value="1"/>
</dbReference>
<dbReference type="OrthoDB" id="290122at2"/>
<keyword evidence="3" id="KW-1185">Reference proteome</keyword>
<dbReference type="AlphaFoldDB" id="A0A317ZP44"/>
<name>A0A317ZP44_9BACT</name>
<dbReference type="GO" id="GO:0008320">
    <property type="term" value="F:protein transmembrane transporter activity"/>
    <property type="evidence" value="ECO:0007669"/>
    <property type="project" value="TreeGrafter"/>
</dbReference>
<reference evidence="2 3" key="1">
    <citation type="submission" date="2018-05" db="EMBL/GenBank/DDBJ databases">
        <title>Coraliomargarita sinensis sp. nov., isolated from a marine solar saltern.</title>
        <authorList>
            <person name="Zhou L.Y."/>
        </authorList>
    </citation>
    <scope>NUCLEOTIDE SEQUENCE [LARGE SCALE GENOMIC DNA]</scope>
    <source>
        <strain evidence="2 3">WN38</strain>
    </source>
</reference>
<sequence length="600" mass="66818">MMTDFFSSLRGLTLAALSIVALGDARIQAQELDRVMPEPTPKLVEPFGQEADFEDWEAFRTRMIGATEGEKVLVPELKQIIFLEDSDQVDTVELPEDRHSNLAELPGLNSEGLQSLVDIFVGLPVSKESLERLRVSLRLVLAEEGKPFSLVFTPPQDITNGVVQFVIRESTVGQVSIENREFFSERSYLGRLGLSPGEGLDSGRIRTGLDRINSNPFRTAAFQVEKGAEPATTDVVLRVRERRPWRVFAGYNNSGTQTTTEDRMFAGLTLGNVWGMAHQLTLQATSDFDIEHSKAVSGNYRMDLPGNHELFFFGAYSEIKGVPNGGFDQEGTSWQLGFNYTIPLESQGDYSHRLTLGFDYKSSDNNLELSLPPFIIPISDTLTRIAQVRAEYRGALKDDWGDTRFGLGITYSPGGLGSKNDDDAFEASRFQADSEYAYLSLDGSRTIELGMLAEALAGWTWQLRSSLQLSNRNLLSSEQYAGGGFGSVRGYEQGEVVGDNAFFISQEWQLPVIPTQVSLPGYKETGLLRPFVFQDYARTWNTDKLPDEEAFNLHSYGVGLRYQVARNLTLDLAHGWQLRDSGSSNTGDNYRTNVSLRLAY</sequence>
<dbReference type="PANTHER" id="PTHR34597:SF3">
    <property type="entry name" value="OUTER MEMBRANE TRANSPORTER CDIB"/>
    <property type="match status" value="1"/>
</dbReference>
<gene>
    <name evidence="2" type="ORF">DDZ13_01785</name>
</gene>
<proteinExistence type="predicted"/>
<accession>A0A317ZP44</accession>
<dbReference type="Proteomes" id="UP000247099">
    <property type="component" value="Unassembled WGS sequence"/>
</dbReference>
<dbReference type="RefSeq" id="WP_110129708.1">
    <property type="nucleotide sequence ID" value="NZ_QHJQ01000001.1"/>
</dbReference>
<feature type="domain" description="Haemolysin activator HlyB C-terminal" evidence="1">
    <location>
        <begin position="233"/>
        <end position="561"/>
    </location>
</feature>
<dbReference type="Gene3D" id="2.40.160.50">
    <property type="entry name" value="membrane protein fhac: a member of the omp85/tpsb transporter family"/>
    <property type="match status" value="1"/>
</dbReference>
<dbReference type="GO" id="GO:0098046">
    <property type="term" value="C:type V protein secretion system complex"/>
    <property type="evidence" value="ECO:0007669"/>
    <property type="project" value="TreeGrafter"/>
</dbReference>
<dbReference type="PANTHER" id="PTHR34597">
    <property type="entry name" value="SLR1661 PROTEIN"/>
    <property type="match status" value="1"/>
</dbReference>
<evidence type="ECO:0000259" key="1">
    <source>
        <dbReference type="Pfam" id="PF03865"/>
    </source>
</evidence>
<dbReference type="EMBL" id="QHJQ01000001">
    <property type="protein sequence ID" value="PXA05629.1"/>
    <property type="molecule type" value="Genomic_DNA"/>
</dbReference>
<dbReference type="InterPro" id="IPR051544">
    <property type="entry name" value="TPS_OM_transporter"/>
</dbReference>
<dbReference type="GO" id="GO:0046819">
    <property type="term" value="P:protein secretion by the type V secretion system"/>
    <property type="evidence" value="ECO:0007669"/>
    <property type="project" value="TreeGrafter"/>
</dbReference>